<gene>
    <name evidence="2" type="ORF">T310_9647</name>
</gene>
<comment type="caution">
    <text evidence="2">The sequence shown here is derived from an EMBL/GenBank/DDBJ whole genome shotgun (WGS) entry which is preliminary data.</text>
</comment>
<dbReference type="Proteomes" id="UP000053958">
    <property type="component" value="Unassembled WGS sequence"/>
</dbReference>
<feature type="compositionally biased region" description="Polar residues" evidence="1">
    <location>
        <begin position="453"/>
        <end position="466"/>
    </location>
</feature>
<feature type="compositionally biased region" description="Polar residues" evidence="1">
    <location>
        <begin position="314"/>
        <end position="327"/>
    </location>
</feature>
<proteinExistence type="predicted"/>
<dbReference type="RefSeq" id="XP_013323358.1">
    <property type="nucleotide sequence ID" value="XM_013467904.1"/>
</dbReference>
<dbReference type="EMBL" id="LASV01000737">
    <property type="protein sequence ID" value="KKA16746.1"/>
    <property type="molecule type" value="Genomic_DNA"/>
</dbReference>
<feature type="region of interest" description="Disordered" evidence="1">
    <location>
        <begin position="510"/>
        <end position="544"/>
    </location>
</feature>
<feature type="region of interest" description="Disordered" evidence="1">
    <location>
        <begin position="307"/>
        <end position="327"/>
    </location>
</feature>
<feature type="compositionally biased region" description="Basic residues" evidence="1">
    <location>
        <begin position="382"/>
        <end position="391"/>
    </location>
</feature>
<dbReference type="GeneID" id="25321579"/>
<feature type="region of interest" description="Disordered" evidence="1">
    <location>
        <begin position="442"/>
        <end position="466"/>
    </location>
</feature>
<organism evidence="2 3">
    <name type="scientific">Rasamsonia emersonii (strain ATCC 16479 / CBS 393.64 / IMI 116815)</name>
    <dbReference type="NCBI Taxonomy" id="1408163"/>
    <lineage>
        <taxon>Eukaryota</taxon>
        <taxon>Fungi</taxon>
        <taxon>Dikarya</taxon>
        <taxon>Ascomycota</taxon>
        <taxon>Pezizomycotina</taxon>
        <taxon>Eurotiomycetes</taxon>
        <taxon>Eurotiomycetidae</taxon>
        <taxon>Eurotiales</taxon>
        <taxon>Trichocomaceae</taxon>
        <taxon>Rasamsonia</taxon>
    </lineage>
</organism>
<protein>
    <submittedName>
        <fullName evidence="2">Uncharacterized protein</fullName>
    </submittedName>
</protein>
<sequence length="649" mass="72427">MTTEISWALQILLQASPESLAAHRFEVLPALREILRRVLVSFKIQSRQSEQRHATTGLSVQVSNDADDFRTDLTRGTASACSETASRLDHSVSSLASDGDNDLTIATTVEEALTDDEATTPSDDSYKKFFKKIKKCVAEIEDISKRQPEDLITGVLATLDGEDGRLADIKQIAGKTNPSLEERLVQCLAQESIALEFTHWEQDELQVQQTRLDQLCCEPSSSQKKQTGRISQFVRHRFHDEEYSRKVIRYGLKQLVLKNRCQQELRCDSMGIDVGIASAYRTFCRMKYGQIPSFVLLLSTDGQAAPIQDRVSGNPPSTDASGHAQPTQTSVKDLLLGLSAWTMRCYNFYCEYRRSRGICLIRVFPSHKGKRRERSSRPDSAKRRHSGRRRSCHNDEDPSHSDAAGGLSRVHPGNLTSHGYQGPSGEQIRDLHQFAQRHADLTPRDSEHFTAPSRASYQDQRFSGSVVTQLQQDASLGATRLRFDEYPQPETSRADDHGIADALVAMRQHSYQPSNDQSDPSRWTPLHAHQPGPVSQRLATPDLANDSPSAIRQIAPQSLLPDPRREGMCNASAGMDQIAFQPLDLDLYENSIFNASLGLEQIATQPYVYESNGGGNMHHAHHDAATFLPAMDQVSAPEYHSNMQNAEYV</sequence>
<feature type="compositionally biased region" description="Polar residues" evidence="1">
    <location>
        <begin position="510"/>
        <end position="521"/>
    </location>
</feature>
<evidence type="ECO:0000313" key="2">
    <source>
        <dbReference type="EMBL" id="KKA16746.1"/>
    </source>
</evidence>
<evidence type="ECO:0000313" key="3">
    <source>
        <dbReference type="Proteomes" id="UP000053958"/>
    </source>
</evidence>
<dbReference type="AlphaFoldDB" id="A0A0F4YFP4"/>
<reference evidence="2 3" key="1">
    <citation type="submission" date="2015-04" db="EMBL/GenBank/DDBJ databases">
        <authorList>
            <person name="Heijne W.H."/>
            <person name="Fedorova N.D."/>
            <person name="Nierman W.C."/>
            <person name="Vollebregt A.W."/>
            <person name="Zhao Z."/>
            <person name="Wu L."/>
            <person name="Kumar M."/>
            <person name="Stam H."/>
            <person name="van den Berg M.A."/>
            <person name="Pel H.J."/>
        </authorList>
    </citation>
    <scope>NUCLEOTIDE SEQUENCE [LARGE SCALE GENOMIC DNA]</scope>
    <source>
        <strain evidence="2 3">CBS 393.64</strain>
    </source>
</reference>
<name>A0A0F4YFP4_RASE3</name>
<keyword evidence="3" id="KW-1185">Reference proteome</keyword>
<accession>A0A0F4YFP4</accession>
<feature type="region of interest" description="Disordered" evidence="1">
    <location>
        <begin position="369"/>
        <end position="425"/>
    </location>
</feature>
<evidence type="ECO:0000256" key="1">
    <source>
        <dbReference type="SAM" id="MobiDB-lite"/>
    </source>
</evidence>